<feature type="region of interest" description="Disordered" evidence="1">
    <location>
        <begin position="1"/>
        <end position="26"/>
    </location>
</feature>
<sequence>MRSFLSATGRTQKHSKPHPSCGKSSVPKFCPSLQETQNYRAITTYQLINPLGKNLSPGEIESLVTFLKATSDSLYLQN</sequence>
<dbReference type="AlphaFoldDB" id="A0A2M9ZXK9"/>
<proteinExistence type="predicted"/>
<dbReference type="Proteomes" id="UP000231843">
    <property type="component" value="Unassembled WGS sequence"/>
</dbReference>
<reference evidence="2 3" key="1">
    <citation type="submission" date="2017-07" db="EMBL/GenBank/DDBJ databases">
        <title>Leptospira spp. isolated from tropical soils.</title>
        <authorList>
            <person name="Thibeaux R."/>
            <person name="Iraola G."/>
            <person name="Ferres I."/>
            <person name="Bierque E."/>
            <person name="Girault D."/>
            <person name="Soupe-Gilbert M.-E."/>
            <person name="Picardeau M."/>
            <person name="Goarant C."/>
        </authorList>
    </citation>
    <scope>NUCLEOTIDE SEQUENCE [LARGE SCALE GENOMIC DNA]</scope>
    <source>
        <strain evidence="2 3">ES4-C-A1</strain>
    </source>
</reference>
<evidence type="ECO:0000313" key="2">
    <source>
        <dbReference type="EMBL" id="PJZ76792.1"/>
    </source>
</evidence>
<feature type="compositionally biased region" description="Polar residues" evidence="1">
    <location>
        <begin position="1"/>
        <end position="10"/>
    </location>
</feature>
<gene>
    <name evidence="2" type="ORF">CH365_12290</name>
</gene>
<protein>
    <submittedName>
        <fullName evidence="2">Uncharacterized protein</fullName>
    </submittedName>
</protein>
<accession>A0A2M9ZXK9</accession>
<dbReference type="EMBL" id="NPEA01000006">
    <property type="protein sequence ID" value="PJZ76792.1"/>
    <property type="molecule type" value="Genomic_DNA"/>
</dbReference>
<organism evidence="2 3">
    <name type="scientific">Leptospira neocaledonica</name>
    <dbReference type="NCBI Taxonomy" id="2023192"/>
    <lineage>
        <taxon>Bacteria</taxon>
        <taxon>Pseudomonadati</taxon>
        <taxon>Spirochaetota</taxon>
        <taxon>Spirochaetia</taxon>
        <taxon>Leptospirales</taxon>
        <taxon>Leptospiraceae</taxon>
        <taxon>Leptospira</taxon>
    </lineage>
</organism>
<evidence type="ECO:0000256" key="1">
    <source>
        <dbReference type="SAM" id="MobiDB-lite"/>
    </source>
</evidence>
<keyword evidence="3" id="KW-1185">Reference proteome</keyword>
<comment type="caution">
    <text evidence="2">The sequence shown here is derived from an EMBL/GenBank/DDBJ whole genome shotgun (WGS) entry which is preliminary data.</text>
</comment>
<evidence type="ECO:0000313" key="3">
    <source>
        <dbReference type="Proteomes" id="UP000231843"/>
    </source>
</evidence>
<name>A0A2M9ZXK9_9LEPT</name>